<dbReference type="PANTHER" id="PTHR44917">
    <property type="entry name" value="PROTEIN HIGH CHLOROPHYLL FLUORESCENT 107"/>
    <property type="match status" value="1"/>
</dbReference>
<dbReference type="SMART" id="SM00386">
    <property type="entry name" value="HAT"/>
    <property type="match status" value="4"/>
</dbReference>
<dbReference type="Pfam" id="PF13181">
    <property type="entry name" value="TPR_8"/>
    <property type="match status" value="1"/>
</dbReference>
<keyword evidence="6" id="KW-1185">Reference proteome</keyword>
<dbReference type="EMBL" id="JAFREP010000009">
    <property type="protein sequence ID" value="MBO1319259.1"/>
    <property type="molecule type" value="Genomic_DNA"/>
</dbReference>
<feature type="repeat" description="TPR" evidence="2">
    <location>
        <begin position="635"/>
        <end position="668"/>
    </location>
</feature>
<dbReference type="Pfam" id="PF23231">
    <property type="entry name" value="HAT_Syf1_CNRKL1_C"/>
    <property type="match status" value="1"/>
</dbReference>
<dbReference type="GO" id="GO:0003729">
    <property type="term" value="F:mRNA binding"/>
    <property type="evidence" value="ECO:0007669"/>
    <property type="project" value="InterPro"/>
</dbReference>
<keyword evidence="2" id="KW-0802">TPR repeat</keyword>
<dbReference type="InterPro" id="IPR027417">
    <property type="entry name" value="P-loop_NTPase"/>
</dbReference>
<dbReference type="SMART" id="SM00028">
    <property type="entry name" value="TPR"/>
    <property type="match status" value="4"/>
</dbReference>
<protein>
    <recommendedName>
        <fullName evidence="4">AAA+ ATPase domain-containing protein</fullName>
    </recommendedName>
</protein>
<dbReference type="InterPro" id="IPR003593">
    <property type="entry name" value="AAA+_ATPase"/>
</dbReference>
<feature type="domain" description="AAA+ ATPase" evidence="4">
    <location>
        <begin position="340"/>
        <end position="579"/>
    </location>
</feature>
<name>A0A8J7U3Y7_9BACT</name>
<feature type="region of interest" description="Disordered" evidence="3">
    <location>
        <begin position="2455"/>
        <end position="2500"/>
    </location>
</feature>
<accession>A0A8J7U3Y7</accession>
<dbReference type="PROSITE" id="PS50005">
    <property type="entry name" value="TPR"/>
    <property type="match status" value="2"/>
</dbReference>
<dbReference type="Gene3D" id="3.40.50.300">
    <property type="entry name" value="P-loop containing nucleotide triphosphate hydrolases"/>
    <property type="match status" value="2"/>
</dbReference>
<evidence type="ECO:0000256" key="1">
    <source>
        <dbReference type="ARBA" id="ARBA00022737"/>
    </source>
</evidence>
<dbReference type="InterPro" id="IPR057574">
    <property type="entry name" value="nSTAND_NTPase5_dom"/>
</dbReference>
<dbReference type="InterPro" id="IPR011990">
    <property type="entry name" value="TPR-like_helical_dom_sf"/>
</dbReference>
<evidence type="ECO:0000313" key="6">
    <source>
        <dbReference type="Proteomes" id="UP000664417"/>
    </source>
</evidence>
<dbReference type="SUPFAM" id="SSF50978">
    <property type="entry name" value="WD40 repeat-like"/>
    <property type="match status" value="1"/>
</dbReference>
<sequence length="3200" mass="361399">MAHDDLIQRVGLAARTGRLVLFLGDAPALSLEFPSLDTAMEHLADAYLENEELDADRKGRVTKYREEQDWPRLTKTLHDHDSELYETRVKSALAGPHAGATPVLPWWLQTLLVMEPVLIITSDRGPLPAATIPRGYTLTTWQDAARITQLPQPGKHHLVAVNGCSLIPGSLLLTLDDEHVFKGPAGDPVRALLQKVQRDYLCLWVGFREDDPFLVTQFEDPTLPLENQVMITPSGKYRTVLKNQALWVEEDAGLGLSTTAKSLIAAAEREPPPDWEHISETITSQSKVMRFNELVCLPNPSRKEILAYYQGHPATWSLVRENHSIPRRETQEVLDFLNKGRKTVLVSGPTGTGKSTILMQAALKLLEDDYTVLHLDAPRTIDRWLSPKQGKLAVLVDDGSRYYGLAQLVHKAETRSNVVVLIAARTHEWINMLRFRRQANLAAMAKVRVKELLPAELEHLGEKLTAAGAYKTNTDQKQLVADLTLHLGESRDLLAAMLMATTGLKLVAILRKAIEEIASWTEGKTLLELLGTIVFIESLPTKSGIPLTCSARLLCHVLGLSPKAVSAALERLRGEVRPRQNLYDELSSRDQIISQQIYRILFEGANPFLAKVDIGALILWAANLIAREETKKHHLQLMSMVPNHFWKLGDYQTAEALFEAATRIDPSNPIVWQNWARMAKEPNAKPHLHLSPDPRILFEKATQADPKDAPSWQAWAVMEHKAGNIEIARSLFEQAIQADPSHALSWQAWAVMEAKHGLPHEARKRFHQATQVDPNQAPSWQAWAIFEAEQLHYAEAREYFKQAICVDAGHAPSWRAWVAMELDLGHVERAQHLIEKACETCPAYEFEGLRRRLEDGEKPVTPPTNKSQKPKNRLRATVQTQFVSWVGTTKKQAGISEYMAYLAANAIKKKKQAGNDERFLALAMIVPHLRKPLLREAESTRLPAAPAFILTLPARLDPNPLPENQTRCFAVTHQGQVFTWLAAAPSHLYGPVPEPCQPQPIFQVPGFDPMRGRVLGLYLGPAGTFSQTTNLFLVVQLDAEPRLYQFSLTNLGDHPLAHTEFPEWMQKHPLSGRPGSQVGDFHQVISAQPMDDSATWSTLWQGRLWHLAAAGFYDNDRLHGIQAAVNDQTLYVLRTDQSIALYTMVDGKPVRHTRRFFRRQPVAIAALPTLEGEPPRLLVGYRNGQVRVCVDVASAQGADWGETCWHALENAYSSQAKLRTLADWPAWLDDFEMGRVPHEVCRHQAALQVACRMFFAFLLRQPNLNLDKEWSIRKWLNPPLDTFDYLPLLQILRVYLRNLSNTADPTGAAGFLEIYESLPHELREILDTYIHEYDLSQTVATRDAGGADNDAITQLIQRSHRTRRAFLTDPKVTSAAKASILAEIQLGFPITEYFAKQTTQSGPPRLLPTGQPLFVWDDGVTLQTMTLDSNTPRAVLQPRPGMPSLFTLQATGRELSLIEVMPACLRRHRMDDSGSLETTDQEQHFPQPIQPIRAVDAGEDKLLILTRQNNLTYGFRLDLWCTTGAGKLEGQLNLRHHPLVCVAFHIVTPGKEWHIALSSGEREWTLYTLTYQPREQKLSLSQPIRYRTRGNVTALTFGEVQGSTWILVGSDRGHLQAFEQDEDANNRWRLKWLHTTATEIRGLHLLAADHHCRILAFTSQGEVFVFTGSGEPKWHRHCHVSLVAGCLLPPTTKTNQIFSAVLCDARGALGVLSFEEQKPWETIVKEFRTTTGIEPKPPYDEYPRLQDRHLHPVDLACLAGDRETSENHRALALQDFAEKILQLDLPTQAECRGIKISTKSWHWPELARLVRFDGRIAAQDNRLWLIDLSLDLLNRLYEEDQAQRFTDTSDLRGTRILADLIRGLGRDLLTPLFLSEGNIPNWTKVPTSLRHTPAVNAAIIANLNLNPKDPNLFGKLVTQASFLGPQAFDALVLLAPTQNCTQAWLFGELVARKQYPVPSSEKHHHTLPPGFAGVLWAFGRFLWGTDQPIKPLLQAAETLVRAGRAKVENQFHPDLAVIYDWLAPLAVIHKMWRSPKTQQLQTLAEIGAITPKEPVTTKQTWRQWLVDARDQFLSRRRIALDQYRETLLHIIRLRLEHLDFVYQTDNRAQLRFQPKLDGEQTLISMDFRVTLKLKCKDHQNPLETLAIWSWDQIPEETQTYELEVPETCIEAVLLCETLDSDEVQHSEPWPVALPQKNKEGSHQLLRGVPSLVTYQVGSWIALEPGLHLLAYDPDIGITPYTETAEQQGIQLVDLDGGFGGYDGKMLSAKKLLEHVDWHTQKQATQSQKPLKTLVFNTTRTITQMLDEPGRPVIQSLLAQIKEKTWRASCWLVPKSEAFRLSGVLGEQARLIPLFAPQKLPIEVRRDLIAWLASRTEWGESTLAAVLEALGLNLSLLVEWLKTKEPISEFLENEKKAKDLLIAQFRGLSPLALANLIVLVFCRTWFPSGKPIPVEATSIRNPDHEQDKPEKPQSEPLDHSLSGLTEDTPFDPSATESLDSEGSWLRGYEEHGERNPDPDILNGLRDLGDTLQENERNRCRHLLKNRGILAINQGLVFLRQPYQAILEHWIEPDSWGREFAEDVLQAPLFKKLDFKALAVPGEQIRYLVPKMTQQGLDALKELGSENPNWETLVHRLTGINTPALKPEELSEPELRFYEDIRARLDSVVIFPLETTHTGPLESPQETHWLVFIVDNESPDQGWWSNMVGNHTTAVNLIFVCPSIQAISAEKSQRLSFIDAQALKEIVAGADVANTFWLHVRYRVGLLKLNPFETGAPLDPGSETFVGRKQETEHILSLIANQSFLIIGGRKIGKTSLLNHIAGVLDKKPDHTPLFVDVQDVYDANMFIERFGAACQKAGIQYIPADDPAESLGATVSHLPGPVLLLNEIDGLALDDHGFLKTLRRLSQQGECQFVMVGYQGAHGGLARLDSPLHNWFPTDEGRSAIILGRLEDDAAYQLIDLLEKSRLRLTYDNPELRSSIRKEIYNATQGIPKLIQEECDRIVKNLDKRQSPVITKEDFARNRDKHGIWDFYQKIETPFLLASQRQIQPHRLNRPRQEHNHMRLWRYLLLSTMVHHLYSDIPAYMDGKAKLNHVLSGNLYFTSNQARNYTLAVLEQEDSTAFAIARKEFSLDVCKDIFDYLALTVFVGVEVSEMTRYYFSDHLFPIGLRTYLTGENTSLTTYLKKLATEFGESLSELETNP</sequence>
<evidence type="ECO:0000313" key="5">
    <source>
        <dbReference type="EMBL" id="MBO1319259.1"/>
    </source>
</evidence>
<comment type="caution">
    <text evidence="5">The sequence shown here is derived from an EMBL/GenBank/DDBJ whole genome shotgun (WGS) entry which is preliminary data.</text>
</comment>
<evidence type="ECO:0000256" key="2">
    <source>
        <dbReference type="PROSITE-ProRule" id="PRU00339"/>
    </source>
</evidence>
<dbReference type="GO" id="GO:0006417">
    <property type="term" value="P:regulation of translation"/>
    <property type="evidence" value="ECO:0007669"/>
    <property type="project" value="TreeGrafter"/>
</dbReference>
<dbReference type="RefSeq" id="WP_207859080.1">
    <property type="nucleotide sequence ID" value="NZ_JAFREP010000009.1"/>
</dbReference>
<dbReference type="GO" id="GO:0006397">
    <property type="term" value="P:mRNA processing"/>
    <property type="evidence" value="ECO:0007669"/>
    <property type="project" value="InterPro"/>
</dbReference>
<feature type="compositionally biased region" description="Basic and acidic residues" evidence="3">
    <location>
        <begin position="2460"/>
        <end position="2477"/>
    </location>
</feature>
<dbReference type="SUPFAM" id="SSF48452">
    <property type="entry name" value="TPR-like"/>
    <property type="match status" value="1"/>
</dbReference>
<dbReference type="Pfam" id="PF25199">
    <property type="entry name" value="nSTAND_NTPase5"/>
    <property type="match status" value="1"/>
</dbReference>
<reference evidence="5" key="1">
    <citation type="submission" date="2021-03" db="EMBL/GenBank/DDBJ databases">
        <authorList>
            <person name="Wang G."/>
        </authorList>
    </citation>
    <scope>NUCLEOTIDE SEQUENCE</scope>
    <source>
        <strain evidence="5">KCTC 12899</strain>
    </source>
</reference>
<dbReference type="PANTHER" id="PTHR44917:SF1">
    <property type="entry name" value="PROTEIN HIGH CHLOROPHYLL FLUORESCENT 107"/>
    <property type="match status" value="1"/>
</dbReference>
<gene>
    <name evidence="5" type="ORF">J3U88_12375</name>
</gene>
<dbReference type="InterPro" id="IPR003107">
    <property type="entry name" value="HAT"/>
</dbReference>
<dbReference type="SUPFAM" id="SSF52540">
    <property type="entry name" value="P-loop containing nucleoside triphosphate hydrolases"/>
    <property type="match status" value="2"/>
</dbReference>
<evidence type="ECO:0000256" key="3">
    <source>
        <dbReference type="SAM" id="MobiDB-lite"/>
    </source>
</evidence>
<keyword evidence="1" id="KW-0677">Repeat</keyword>
<dbReference type="InterPro" id="IPR044624">
    <property type="entry name" value="Mbb1-like"/>
</dbReference>
<evidence type="ECO:0000259" key="4">
    <source>
        <dbReference type="SMART" id="SM00382"/>
    </source>
</evidence>
<dbReference type="InterPro" id="IPR036322">
    <property type="entry name" value="WD40_repeat_dom_sf"/>
</dbReference>
<proteinExistence type="predicted"/>
<organism evidence="5 6">
    <name type="scientific">Acanthopleuribacter pedis</name>
    <dbReference type="NCBI Taxonomy" id="442870"/>
    <lineage>
        <taxon>Bacteria</taxon>
        <taxon>Pseudomonadati</taxon>
        <taxon>Acidobacteriota</taxon>
        <taxon>Holophagae</taxon>
        <taxon>Acanthopleuribacterales</taxon>
        <taxon>Acanthopleuribacteraceae</taxon>
        <taxon>Acanthopleuribacter</taxon>
    </lineage>
</organism>
<dbReference type="GO" id="GO:0003727">
    <property type="term" value="F:single-stranded RNA binding"/>
    <property type="evidence" value="ECO:0007669"/>
    <property type="project" value="TreeGrafter"/>
</dbReference>
<dbReference type="SMART" id="SM00382">
    <property type="entry name" value="AAA"/>
    <property type="match status" value="2"/>
</dbReference>
<dbReference type="Proteomes" id="UP000664417">
    <property type="component" value="Unassembled WGS sequence"/>
</dbReference>
<feature type="repeat" description="TPR" evidence="2">
    <location>
        <begin position="709"/>
        <end position="742"/>
    </location>
</feature>
<dbReference type="InterPro" id="IPR019734">
    <property type="entry name" value="TPR_rpt"/>
</dbReference>
<dbReference type="Gene3D" id="1.25.40.10">
    <property type="entry name" value="Tetratricopeptide repeat domain"/>
    <property type="match status" value="1"/>
</dbReference>
<dbReference type="InterPro" id="IPR055430">
    <property type="entry name" value="HAT_Syf1_CNRKL1_C"/>
</dbReference>
<feature type="domain" description="AAA+ ATPase" evidence="4">
    <location>
        <begin position="2798"/>
        <end position="2959"/>
    </location>
</feature>